<reference evidence="2 3" key="1">
    <citation type="submission" date="2021-04" db="EMBL/GenBank/DDBJ databases">
        <title>Complete genome sequence of Stygiolobus sp. KN-1.</title>
        <authorList>
            <person name="Nakamura K."/>
            <person name="Sakai H."/>
            <person name="Kurosawa N."/>
        </authorList>
    </citation>
    <scope>NUCLEOTIDE SEQUENCE [LARGE SCALE GENOMIC DNA]</scope>
    <source>
        <strain evidence="2 3">KN-1</strain>
    </source>
</reference>
<proteinExistence type="predicted"/>
<keyword evidence="1" id="KW-1133">Transmembrane helix</keyword>
<evidence type="ECO:0008006" key="4">
    <source>
        <dbReference type="Google" id="ProtNLM"/>
    </source>
</evidence>
<dbReference type="KEGG" id="csty:KN1_22940"/>
<keyword evidence="3" id="KW-1185">Reference proteome</keyword>
<gene>
    <name evidence="2" type="ORF">KN1_22940</name>
</gene>
<dbReference type="GeneID" id="66164025"/>
<evidence type="ECO:0000256" key="1">
    <source>
        <dbReference type="SAM" id="Phobius"/>
    </source>
</evidence>
<organism evidence="2 3">
    <name type="scientific">Stygiolobus caldivivus</name>
    <dbReference type="NCBI Taxonomy" id="2824673"/>
    <lineage>
        <taxon>Archaea</taxon>
        <taxon>Thermoproteota</taxon>
        <taxon>Thermoprotei</taxon>
        <taxon>Sulfolobales</taxon>
        <taxon>Sulfolobaceae</taxon>
        <taxon>Stygiolobus</taxon>
    </lineage>
</organism>
<evidence type="ECO:0000313" key="3">
    <source>
        <dbReference type="Proteomes" id="UP000825123"/>
    </source>
</evidence>
<keyword evidence="1" id="KW-0812">Transmembrane</keyword>
<evidence type="ECO:0000313" key="2">
    <source>
        <dbReference type="EMBL" id="BCU70997.1"/>
    </source>
</evidence>
<protein>
    <recommendedName>
        <fullName evidence="4">NUMOD4 domain protein</fullName>
    </recommendedName>
</protein>
<name>A0A8D5ZK89_9CREN</name>
<accession>A0A8D5ZK89</accession>
<feature type="transmembrane region" description="Helical" evidence="1">
    <location>
        <begin position="96"/>
        <end position="121"/>
    </location>
</feature>
<dbReference type="AlphaFoldDB" id="A0A8D5ZK89"/>
<dbReference type="RefSeq" id="WP_221287732.1">
    <property type="nucleotide sequence ID" value="NZ_AP024597.1"/>
</dbReference>
<feature type="transmembrane region" description="Helical" evidence="1">
    <location>
        <begin position="133"/>
        <end position="150"/>
    </location>
</feature>
<sequence length="159" mass="18172">MGIKGYVGHIKLDDQGNVIESKNVENPEEWAEVIKFNVKKGNEEAHELGFGHMNGFAMIGKDYSLTFMKNGAYIVKTKEVDWHELFVKYTYSFSTLIAGLFFTILSILIFIIDVTPLINYIPYFNSITPEPRYYIPIGMLLVGIVLLASSKSKFNYRLE</sequence>
<keyword evidence="1" id="KW-0472">Membrane</keyword>
<dbReference type="Proteomes" id="UP000825123">
    <property type="component" value="Chromosome"/>
</dbReference>
<dbReference type="EMBL" id="AP024597">
    <property type="protein sequence ID" value="BCU70997.1"/>
    <property type="molecule type" value="Genomic_DNA"/>
</dbReference>